<feature type="compositionally biased region" description="Low complexity" evidence="5">
    <location>
        <begin position="350"/>
        <end position="376"/>
    </location>
</feature>
<name>A0A060SHD4_PYCCI</name>
<dbReference type="Gene3D" id="1.20.58.480">
    <property type="match status" value="1"/>
</dbReference>
<dbReference type="GO" id="GO:0046872">
    <property type="term" value="F:metal ion binding"/>
    <property type="evidence" value="ECO:0007669"/>
    <property type="project" value="UniProtKB-KW"/>
</dbReference>
<reference evidence="6" key="1">
    <citation type="submission" date="2014-01" db="EMBL/GenBank/DDBJ databases">
        <title>The genome of the white-rot fungus Pycnoporus cinnabarinus: a basidiomycete model with a versatile arsenal for lignocellulosic biomass breakdown.</title>
        <authorList>
            <person name="Levasseur A."/>
            <person name="Lomascolo A."/>
            <person name="Ruiz-Duenas F.J."/>
            <person name="Uzan E."/>
            <person name="Piumi F."/>
            <person name="Kues U."/>
            <person name="Ram A.F.J."/>
            <person name="Murat C."/>
            <person name="Haon M."/>
            <person name="Benoit I."/>
            <person name="Arfi Y."/>
            <person name="Chevret D."/>
            <person name="Drula E."/>
            <person name="Kwon M.J."/>
            <person name="Gouret P."/>
            <person name="Lesage-Meessen L."/>
            <person name="Lombard V."/>
            <person name="Mariette J."/>
            <person name="Noirot C."/>
            <person name="Park J."/>
            <person name="Patyshakuliyeva A."/>
            <person name="Wieneger R.A.B."/>
            <person name="Wosten H.A.B."/>
            <person name="Martin F."/>
            <person name="Coutinho P.M."/>
            <person name="de Vries R."/>
            <person name="Martinez A.T."/>
            <person name="Klopp C."/>
            <person name="Pontarotti P."/>
            <person name="Henrissat B."/>
            <person name="Record E."/>
        </authorList>
    </citation>
    <scope>NUCLEOTIDE SEQUENCE [LARGE SCALE GENOMIC DNA]</scope>
    <source>
        <strain evidence="6">BRFM137</strain>
    </source>
</reference>
<evidence type="ECO:0000256" key="4">
    <source>
        <dbReference type="PIRSR" id="PIRSR600898-1"/>
    </source>
</evidence>
<evidence type="ECO:0000256" key="3">
    <source>
        <dbReference type="ARBA" id="ARBA00023004"/>
    </source>
</evidence>
<dbReference type="EMBL" id="CCBP010000107">
    <property type="protein sequence ID" value="CDO71808.1"/>
    <property type="molecule type" value="Genomic_DNA"/>
</dbReference>
<feature type="binding site" description="proximal binding residue" evidence="4">
    <location>
        <position position="441"/>
    </location>
    <ligand>
        <name>heme b</name>
        <dbReference type="ChEBI" id="CHEBI:60344"/>
    </ligand>
    <ligandPart>
        <name>Fe</name>
        <dbReference type="ChEBI" id="CHEBI:18248"/>
    </ligandPart>
</feature>
<dbReference type="Proteomes" id="UP000029665">
    <property type="component" value="Unassembled WGS sequence"/>
</dbReference>
<dbReference type="InterPro" id="IPR000898">
    <property type="entry name" value="Indolamine_dOase"/>
</dbReference>
<dbReference type="SUPFAM" id="SSF140959">
    <property type="entry name" value="Indolic compounds 2,3-dioxygenase-like"/>
    <property type="match status" value="1"/>
</dbReference>
<protein>
    <recommendedName>
        <fullName evidence="8">Indoleamine 2,3-dioxygenase</fullName>
    </recommendedName>
</protein>
<dbReference type="HOGENOM" id="CLU_010089_2_0_1"/>
<dbReference type="STRING" id="5643.A0A060SHD4"/>
<dbReference type="GO" id="GO:0005737">
    <property type="term" value="C:cytoplasm"/>
    <property type="evidence" value="ECO:0007669"/>
    <property type="project" value="TreeGrafter"/>
</dbReference>
<dbReference type="OMA" id="HVLAWIM"/>
<keyword evidence="3 4" id="KW-0408">Iron</keyword>
<comment type="caution">
    <text evidence="6">The sequence shown here is derived from an EMBL/GenBank/DDBJ whole genome shotgun (WGS) entry which is preliminary data.</text>
</comment>
<accession>A0A060SHD4</accession>
<evidence type="ECO:0008006" key="8">
    <source>
        <dbReference type="Google" id="ProtNLM"/>
    </source>
</evidence>
<dbReference type="GO" id="GO:0019441">
    <property type="term" value="P:L-tryptophan catabolic process to kynurenine"/>
    <property type="evidence" value="ECO:0007669"/>
    <property type="project" value="InterPro"/>
</dbReference>
<dbReference type="Pfam" id="PF01231">
    <property type="entry name" value="IDO"/>
    <property type="match status" value="1"/>
</dbReference>
<dbReference type="PANTHER" id="PTHR28657">
    <property type="entry name" value="INDOLEAMINE 2,3-DIOXYGENASE"/>
    <property type="match status" value="1"/>
</dbReference>
<evidence type="ECO:0000313" key="6">
    <source>
        <dbReference type="EMBL" id="CDO71808.1"/>
    </source>
</evidence>
<dbReference type="GO" id="GO:0033754">
    <property type="term" value="F:indoleamine 2,3-dioxygenase activity"/>
    <property type="evidence" value="ECO:0007669"/>
    <property type="project" value="TreeGrafter"/>
</dbReference>
<dbReference type="InterPro" id="IPR037217">
    <property type="entry name" value="Trp/Indoleamine_2_3_dOase-like"/>
</dbReference>
<feature type="region of interest" description="Disordered" evidence="5">
    <location>
        <begin position="343"/>
        <end position="384"/>
    </location>
</feature>
<dbReference type="GO" id="GO:0034354">
    <property type="term" value="P:'de novo' NAD+ biosynthetic process from L-tryptophan"/>
    <property type="evidence" value="ECO:0007669"/>
    <property type="project" value="TreeGrafter"/>
</dbReference>
<dbReference type="AlphaFoldDB" id="A0A060SHD4"/>
<keyword evidence="4" id="KW-0349">Heme</keyword>
<dbReference type="PANTHER" id="PTHR28657:SF5">
    <property type="entry name" value="INDOLEAMINE 2,3-DIOXYGENASE"/>
    <property type="match status" value="1"/>
</dbReference>
<keyword evidence="7" id="KW-1185">Reference proteome</keyword>
<comment type="similarity">
    <text evidence="1">Belongs to the indoleamine 2,3-dioxygenase family.</text>
</comment>
<organism evidence="6 7">
    <name type="scientific">Pycnoporus cinnabarinus</name>
    <name type="common">Cinnabar-red polypore</name>
    <name type="synonym">Trametes cinnabarina</name>
    <dbReference type="NCBI Taxonomy" id="5643"/>
    <lineage>
        <taxon>Eukaryota</taxon>
        <taxon>Fungi</taxon>
        <taxon>Dikarya</taxon>
        <taxon>Basidiomycota</taxon>
        <taxon>Agaricomycotina</taxon>
        <taxon>Agaricomycetes</taxon>
        <taxon>Polyporales</taxon>
        <taxon>Polyporaceae</taxon>
        <taxon>Trametes</taxon>
    </lineage>
</organism>
<evidence type="ECO:0000256" key="5">
    <source>
        <dbReference type="SAM" id="MobiDB-lite"/>
    </source>
</evidence>
<evidence type="ECO:0000256" key="1">
    <source>
        <dbReference type="ARBA" id="ARBA00007119"/>
    </source>
</evidence>
<keyword evidence="2 4" id="KW-0479">Metal-binding</keyword>
<sequence>MLNTLPPNHFLNLPRPDVFEPTLAGTPDTSTLAAHDFDVDTRTGFMPPHPPLTRLPSAWEPWEAALDDAIDSKLQHADKPGLSDAEKAESERWRKSVEELPILPITELKSSEILLRRTHHVLSWVMHFYIHTVPMSVRDIHIPPPITLPLLQVSAQLQLPPVCTYSDDVLYNWAFKAPPASKNLFSPKHELNNLRCLTLFTGTRDEEEFYLSSARIELRGVEALSIMRSIMDEAFVGDSIAIRRITAYLKALANVIRDLQVLLGSVRQGCDPDVFYNVIRPWFKGEDSDPSGRKWHFDGLELDPTLEQPTELSGPSAGQSSLIHALDVFLGVDQVTHTNFAVGRPKTDASSSSSNDTSPAHSVAPPSAPSTATAPSAPAPPKVPFLTRMQSYMPRHHRAFLRHLQANPRPLRKLVEQSEDAALREAYDIAVTALKQFRDEHVRIVALYILIPSRRASGGQPAKDAPKGTGGTDAYQFVKGVRDQTARALLTHGKQ</sequence>
<dbReference type="OrthoDB" id="540174at2759"/>
<evidence type="ECO:0000256" key="2">
    <source>
        <dbReference type="ARBA" id="ARBA00022723"/>
    </source>
</evidence>
<gene>
    <name evidence="6" type="ORF">BN946_scf184939.g32</name>
</gene>
<proteinExistence type="inferred from homology"/>
<evidence type="ECO:0000313" key="7">
    <source>
        <dbReference type="Proteomes" id="UP000029665"/>
    </source>
</evidence>
<dbReference type="GO" id="GO:0020037">
    <property type="term" value="F:heme binding"/>
    <property type="evidence" value="ECO:0007669"/>
    <property type="project" value="InterPro"/>
</dbReference>